<dbReference type="Proteomes" id="UP000241346">
    <property type="component" value="Unassembled WGS sequence"/>
</dbReference>
<dbReference type="InterPro" id="IPR032466">
    <property type="entry name" value="Metal_Hydrolase"/>
</dbReference>
<evidence type="ECO:0000313" key="3">
    <source>
        <dbReference type="Proteomes" id="UP000241346"/>
    </source>
</evidence>
<dbReference type="PANTHER" id="PTHR43135:SF3">
    <property type="entry name" value="ALPHA-D-RIBOSE 1-METHYLPHOSPHONATE 5-TRIPHOSPHATE DIPHOSPHATASE"/>
    <property type="match status" value="1"/>
</dbReference>
<protein>
    <submittedName>
        <fullName evidence="2">Amidohydrolase family protein</fullName>
    </submittedName>
</protein>
<feature type="domain" description="Amidohydrolase-related" evidence="1">
    <location>
        <begin position="54"/>
        <end position="417"/>
    </location>
</feature>
<evidence type="ECO:0000313" key="2">
    <source>
        <dbReference type="EMBL" id="PSW13436.1"/>
    </source>
</evidence>
<gene>
    <name evidence="2" type="ORF">C9J01_11425</name>
</gene>
<accession>A0A2T3NFT2</accession>
<keyword evidence="2" id="KW-0378">Hydrolase</keyword>
<name>A0A2T3NFT2_9GAMM</name>
<dbReference type="InterPro" id="IPR051781">
    <property type="entry name" value="Metallo-dep_Hydrolase"/>
</dbReference>
<dbReference type="OrthoDB" id="9782972at2"/>
<dbReference type="GO" id="GO:0016810">
    <property type="term" value="F:hydrolase activity, acting on carbon-nitrogen (but not peptide) bonds"/>
    <property type="evidence" value="ECO:0007669"/>
    <property type="project" value="InterPro"/>
</dbReference>
<dbReference type="InterPro" id="IPR006680">
    <property type="entry name" value="Amidohydro-rel"/>
</dbReference>
<dbReference type="SUPFAM" id="SSF51338">
    <property type="entry name" value="Composite domain of metallo-dependent hydrolases"/>
    <property type="match status" value="1"/>
</dbReference>
<dbReference type="CDD" id="cd01299">
    <property type="entry name" value="Met_dep_hydrolase_A"/>
    <property type="match status" value="1"/>
</dbReference>
<dbReference type="RefSeq" id="WP_107298258.1">
    <property type="nucleotide sequence ID" value="NZ_PYMB01000003.1"/>
</dbReference>
<evidence type="ECO:0000259" key="1">
    <source>
        <dbReference type="Pfam" id="PF01979"/>
    </source>
</evidence>
<organism evidence="2 3">
    <name type="scientific">Photobacterium rosenbergii</name>
    <dbReference type="NCBI Taxonomy" id="294936"/>
    <lineage>
        <taxon>Bacteria</taxon>
        <taxon>Pseudomonadati</taxon>
        <taxon>Pseudomonadota</taxon>
        <taxon>Gammaproteobacteria</taxon>
        <taxon>Vibrionales</taxon>
        <taxon>Vibrionaceae</taxon>
        <taxon>Photobacterium</taxon>
    </lineage>
</organism>
<dbReference type="Pfam" id="PF01979">
    <property type="entry name" value="Amidohydro_1"/>
    <property type="match status" value="1"/>
</dbReference>
<reference evidence="2 3" key="1">
    <citation type="submission" date="2018-03" db="EMBL/GenBank/DDBJ databases">
        <title>Whole genome sequencing of Histamine producing bacteria.</title>
        <authorList>
            <person name="Butler K."/>
        </authorList>
    </citation>
    <scope>NUCLEOTIDE SEQUENCE [LARGE SCALE GENOMIC DNA]</scope>
    <source>
        <strain evidence="2 3">DSM 19138</strain>
    </source>
</reference>
<proteinExistence type="predicted"/>
<sequence>MKVLVKNAALFDGENEALRHDCSLLVEDGVVTKIYQYEAVLEEVDQIIDAAGYTVMPGLIDAHTHIALSDSFDKIDLMSSEEVAIRSAVIAKEMLERGFTAVRDVGSNCYGLKQSIDNGFVPGPRIYPSYAGISQTCGHADYRQNRVQRSNFNQGIEDSSFMRQQHLILADGVPECLKRTRDQIFKGASQIKVFGGGGASSLFDPLDTIQYTRDELRAIIETVTNYGSYVCSHIHAQPAMKIAVEEGVKSLEHATFMDDEVASMCLDKDVWVVPQYATAELIANRKIPLGSEILYQKTERVGKGLLKQAELVDKYGLKCAFGTDLVGTPEVHAKQNMEFSARKKYFGSFRGIKQATSDTGELLKMSGLLDPYPEAKLGVLCQGAFADMLFVKGNPVADLDILADPENIKVVIKGGEIYKDTRDMPLR</sequence>
<dbReference type="InterPro" id="IPR011059">
    <property type="entry name" value="Metal-dep_hydrolase_composite"/>
</dbReference>
<dbReference type="PANTHER" id="PTHR43135">
    <property type="entry name" value="ALPHA-D-RIBOSE 1-METHYLPHOSPHONATE 5-TRIPHOSPHATE DIPHOSPHATASE"/>
    <property type="match status" value="1"/>
</dbReference>
<dbReference type="Gene3D" id="2.30.40.10">
    <property type="entry name" value="Urease, subunit C, domain 1"/>
    <property type="match status" value="1"/>
</dbReference>
<dbReference type="Gene3D" id="3.20.20.140">
    <property type="entry name" value="Metal-dependent hydrolases"/>
    <property type="match status" value="1"/>
</dbReference>
<dbReference type="EMBL" id="PYMB01000003">
    <property type="protein sequence ID" value="PSW13436.1"/>
    <property type="molecule type" value="Genomic_DNA"/>
</dbReference>
<dbReference type="AlphaFoldDB" id="A0A2T3NFT2"/>
<dbReference type="InterPro" id="IPR057744">
    <property type="entry name" value="OTAase-like"/>
</dbReference>
<dbReference type="SUPFAM" id="SSF51556">
    <property type="entry name" value="Metallo-dependent hydrolases"/>
    <property type="match status" value="1"/>
</dbReference>
<comment type="caution">
    <text evidence="2">The sequence shown here is derived from an EMBL/GenBank/DDBJ whole genome shotgun (WGS) entry which is preliminary data.</text>
</comment>